<dbReference type="EMBL" id="UAWT01000043">
    <property type="protein sequence ID" value="SQC71792.1"/>
    <property type="molecule type" value="Genomic_DNA"/>
</dbReference>
<protein>
    <submittedName>
        <fullName evidence="1">Uncharacterized protein</fullName>
    </submittedName>
</protein>
<dbReference type="RefSeq" id="WP_112153853.1">
    <property type="nucleotide sequence ID" value="NZ_UAWT01000043.1"/>
</dbReference>
<evidence type="ECO:0000313" key="1">
    <source>
        <dbReference type="EMBL" id="SQC71792.1"/>
    </source>
</evidence>
<name>A0A2X3GU78_9LIST</name>
<dbReference type="AlphaFoldDB" id="A0A2X3GU78"/>
<accession>A0A2X3GU78</accession>
<sequence length="93" mass="9981">MNGKVYSGGTGKVLQASAYVQEWKGKIDESGLTDVVLGLGLSAAAIRGSMEYGSIPKVKVKDSLKFLKNLLILRQVGRGMENILALIDTEILN</sequence>
<dbReference type="Proteomes" id="UP000250257">
    <property type="component" value="Unassembled WGS sequence"/>
</dbReference>
<proteinExistence type="predicted"/>
<organism evidence="1 2">
    <name type="scientific">Listeria fleischmannii subsp. fleischmannii</name>
    <dbReference type="NCBI Taxonomy" id="1671902"/>
    <lineage>
        <taxon>Bacteria</taxon>
        <taxon>Bacillati</taxon>
        <taxon>Bacillota</taxon>
        <taxon>Bacilli</taxon>
        <taxon>Bacillales</taxon>
        <taxon>Listeriaceae</taxon>
        <taxon>Listeria</taxon>
    </lineage>
</organism>
<reference evidence="1 2" key="1">
    <citation type="submission" date="2018-06" db="EMBL/GenBank/DDBJ databases">
        <authorList>
            <consortium name="Pathogen Informatics"/>
            <person name="Doyle S."/>
        </authorList>
    </citation>
    <scope>NUCLEOTIDE SEQUENCE [LARGE SCALE GENOMIC DNA]</scope>
    <source>
        <strain evidence="1 2">NCTC13940</strain>
    </source>
</reference>
<evidence type="ECO:0000313" key="2">
    <source>
        <dbReference type="Proteomes" id="UP000250257"/>
    </source>
</evidence>
<gene>
    <name evidence="1" type="ORF">NCTC13940_02486</name>
</gene>